<evidence type="ECO:0000256" key="4">
    <source>
        <dbReference type="ARBA" id="ARBA00022448"/>
    </source>
</evidence>
<evidence type="ECO:0000256" key="7">
    <source>
        <dbReference type="ARBA" id="ARBA00023136"/>
    </source>
</evidence>
<reference evidence="12" key="1">
    <citation type="journal article" date="1999" name="Methods Enzymol.">
        <title>High-efficiency full-length cDNA cloning.</title>
        <authorList>
            <person name="Carninci P."/>
            <person name="Hayashizaki Y."/>
        </authorList>
    </citation>
    <scope>NUCLEOTIDE SEQUENCE</scope>
    <source>
        <strain evidence="12">C57BL/6J</strain>
        <tissue evidence="12">Spinal ganglion</tissue>
    </source>
</reference>
<dbReference type="InterPro" id="IPR000804">
    <property type="entry name" value="Clathrin_sm-chain_CS"/>
</dbReference>
<dbReference type="PROSITE" id="PS00989">
    <property type="entry name" value="CLAT_ADAPTOR_S"/>
    <property type="match status" value="1"/>
</dbReference>
<proteinExistence type="evidence at transcript level"/>
<keyword evidence="6" id="KW-0333">Golgi apparatus</keyword>
<evidence type="ECO:0000259" key="11">
    <source>
        <dbReference type="Pfam" id="PF01217"/>
    </source>
</evidence>
<comment type="subunit">
    <text evidence="10">Adaptor protein complex 3 (AP-3) is a heterotetramer composed of two large adaptins (delta-type subunit AP3D1 and beta-type subunit AP3B1 or AP3B2), a medium adaptin (mu-type subunit AP3M1 or AP3M2) and a small adaptin (sigma-type subunit APS1 or AP3S2). AP-3 associates with the BLOC-1 complex. Interacts with AGAP1.</text>
</comment>
<dbReference type="AlphaFoldDB" id="Q8BNE3"/>
<evidence type="ECO:0000256" key="5">
    <source>
        <dbReference type="ARBA" id="ARBA00022927"/>
    </source>
</evidence>
<feature type="domain" description="AP complex mu/sigma subunit" evidence="11">
    <location>
        <begin position="1"/>
        <end position="147"/>
    </location>
</feature>
<reference evidence="12" key="7">
    <citation type="journal article" date="2005" name="Science">
        <title>The Transcriptional Landscape of the Mammalian Genome.</title>
        <authorList>
            <consortium name="The FANTOM Consortium"/>
            <consortium name="Riken Genome Exploration Research Group and Genome Science Group (Genome Network Project Core Group)"/>
        </authorList>
    </citation>
    <scope>NUCLEOTIDE SEQUENCE</scope>
    <source>
        <strain evidence="12">C57BL/6J</strain>
        <tissue evidence="12">Spinal ganglion</tissue>
    </source>
</reference>
<reference evidence="12" key="3">
    <citation type="journal article" date="2000" name="Genome Res.">
        <title>RIKEN integrated sequence analysis (RISA) system--384-format sequencing pipeline with 384 multicapillary sequencer.</title>
        <authorList>
            <person name="Shibata K."/>
            <person name="Itoh M."/>
            <person name="Aizawa K."/>
            <person name="Nagaoka S."/>
            <person name="Sasaki N."/>
            <person name="Carninci P."/>
            <person name="Konno H."/>
            <person name="Akiyama J."/>
            <person name="Nishi K."/>
            <person name="Kitsunai T."/>
            <person name="Tashiro H."/>
            <person name="Itoh M."/>
            <person name="Sumi N."/>
            <person name="Ishii Y."/>
            <person name="Nakamura S."/>
            <person name="Hazama M."/>
            <person name="Nishine T."/>
            <person name="Harada A."/>
            <person name="Yamamoto R."/>
            <person name="Matsumoto H."/>
            <person name="Sakaguchi S."/>
            <person name="Ikegami T."/>
            <person name="Kashiwagi K."/>
            <person name="Fujiwake S."/>
            <person name="Inoue K."/>
            <person name="Togawa Y."/>
            <person name="Izawa M."/>
            <person name="Ohara E."/>
            <person name="Watahiki M."/>
            <person name="Yoneda Y."/>
            <person name="Ishikawa T."/>
            <person name="Ozawa K."/>
            <person name="Tanaka T."/>
            <person name="Matsuura S."/>
            <person name="Kawai J."/>
            <person name="Okazaki Y."/>
            <person name="Muramatsu M."/>
            <person name="Inoue Y."/>
            <person name="Kira A."/>
            <person name="Hayashizaki Y."/>
        </authorList>
    </citation>
    <scope>NUCLEOTIDE SEQUENCE</scope>
    <source>
        <strain evidence="12">C57BL/6J</strain>
        <tissue evidence="12">Spinal ganglion</tissue>
    </source>
</reference>
<reference evidence="12" key="4">
    <citation type="journal article" date="2001" name="Nature">
        <title>Functional annotation of a full-length mouse cDNA collection.</title>
        <authorList>
            <consortium name="The RIKEN Genome Exploration Research Group Phase II Team and the FANTOM Consortium"/>
        </authorList>
    </citation>
    <scope>NUCLEOTIDE SEQUENCE</scope>
    <source>
        <strain evidence="12">C57BL/6J</strain>
        <tissue evidence="12">Spinal ganglion</tissue>
    </source>
</reference>
<keyword evidence="8" id="KW-0968">Cytoplasmic vesicle</keyword>
<dbReference type="InterPro" id="IPR011012">
    <property type="entry name" value="Longin-like_dom_sf"/>
</dbReference>
<evidence type="ECO:0000256" key="6">
    <source>
        <dbReference type="ARBA" id="ARBA00023034"/>
    </source>
</evidence>
<dbReference type="GO" id="GO:0030123">
    <property type="term" value="C:AP-3 adaptor complex"/>
    <property type="evidence" value="ECO:0007669"/>
    <property type="project" value="InterPro"/>
</dbReference>
<dbReference type="MGI" id="MGI:1337060">
    <property type="gene designation" value="Ap3s2"/>
</dbReference>
<evidence type="ECO:0000256" key="10">
    <source>
        <dbReference type="ARBA" id="ARBA00064771"/>
    </source>
</evidence>
<evidence type="ECO:0000256" key="1">
    <source>
        <dbReference type="ARBA" id="ARBA00004180"/>
    </source>
</evidence>
<reference evidence="12" key="6">
    <citation type="submission" date="2002-04" db="EMBL/GenBank/DDBJ databases">
        <authorList>
            <person name="Adachi J."/>
            <person name="Aizawa K."/>
            <person name="Akimura T."/>
            <person name="Arakawa T."/>
            <person name="Bono H."/>
            <person name="Carninci P."/>
            <person name="Fukuda S."/>
            <person name="Furuno M."/>
            <person name="Hanagaki T."/>
            <person name="Hara A."/>
            <person name="Hashizume W."/>
            <person name="Hayashida K."/>
            <person name="Hayatsu N."/>
            <person name="Hiramoto K."/>
            <person name="Hiraoka T."/>
            <person name="Hirozane T."/>
            <person name="Hori F."/>
            <person name="Imotani K."/>
            <person name="Ishii Y."/>
            <person name="Itoh M."/>
            <person name="Kagawa I."/>
            <person name="Kasukawa T."/>
            <person name="Katoh H."/>
            <person name="Kawai J."/>
            <person name="Kojima Y."/>
            <person name="Kondo S."/>
            <person name="Konno H."/>
            <person name="Kouda M."/>
            <person name="Koya S."/>
            <person name="Kurihara C."/>
            <person name="Matsuyama T."/>
            <person name="Miyazaki A."/>
            <person name="Murata M."/>
            <person name="Nakamura M."/>
            <person name="Nishi K."/>
            <person name="Nomura K."/>
            <person name="Numazaki R."/>
            <person name="Ohno M."/>
            <person name="Ohsato N."/>
            <person name="Okazaki Y."/>
            <person name="Saito R."/>
            <person name="Saitoh H."/>
            <person name="Sakai C."/>
            <person name="Sakai K."/>
            <person name="Sakazume N."/>
            <person name="Sano H."/>
            <person name="Sasaki D."/>
            <person name="Shibata K."/>
            <person name="Shinagawa A."/>
            <person name="Shiraki T."/>
            <person name="Sogabe Y."/>
            <person name="Tagami M."/>
            <person name="Tagawa A."/>
            <person name="Takahashi F."/>
            <person name="Takaku-Akahira S."/>
            <person name="Takeda Y."/>
            <person name="Tanaka T."/>
            <person name="Tomaru A."/>
            <person name="Toya T."/>
            <person name="Yasunishi A."/>
            <person name="Muramatsu M."/>
            <person name="Hayashizaki Y."/>
        </authorList>
    </citation>
    <scope>NUCLEOTIDE SEQUENCE</scope>
    <source>
        <strain evidence="12">C57BL/6J</strain>
        <tissue evidence="12">Spinal ganglion</tissue>
    </source>
</reference>
<dbReference type="Pfam" id="PF01217">
    <property type="entry name" value="Clat_adaptor_s"/>
    <property type="match status" value="1"/>
</dbReference>
<dbReference type="PANTHER" id="PTHR11753">
    <property type="entry name" value="ADAPTOR COMPLEXES SMALL SUBUNIT FAMILY"/>
    <property type="match status" value="1"/>
</dbReference>
<comment type="function">
    <text evidence="9">Part of the AP-3 complex, an adaptor-related complex which is not clathrin-associated. The complex is associated with the Golgi region as well as more peripheral structures. It facilitates the budding of vesicles from the Golgi membrane and may be directly involved in trafficking to lysosomes. In concert with the BLOC-1 complex, AP-3 is required to target cargos into vesicles assembled at cell bodies for delivery into neurites and nerve terminals.</text>
</comment>
<dbReference type="SUPFAM" id="SSF64356">
    <property type="entry name" value="SNARE-like"/>
    <property type="match status" value="1"/>
</dbReference>
<dbReference type="GO" id="GO:0048490">
    <property type="term" value="P:anterograde synaptic vesicle transport"/>
    <property type="evidence" value="ECO:0007669"/>
    <property type="project" value="UniProtKB-ARBA"/>
</dbReference>
<dbReference type="InterPro" id="IPR022775">
    <property type="entry name" value="AP_mu_sigma_su"/>
</dbReference>
<dbReference type="AGR" id="MGI:1337060"/>
<organism evidence="12">
    <name type="scientific">Mus musculus</name>
    <name type="common">Mouse</name>
    <dbReference type="NCBI Taxonomy" id="10090"/>
    <lineage>
        <taxon>Eukaryota</taxon>
        <taxon>Metazoa</taxon>
        <taxon>Chordata</taxon>
        <taxon>Craniata</taxon>
        <taxon>Vertebrata</taxon>
        <taxon>Euteleostomi</taxon>
        <taxon>Mammalia</taxon>
        <taxon>Eutheria</taxon>
        <taxon>Euarchontoglires</taxon>
        <taxon>Glires</taxon>
        <taxon>Rodentia</taxon>
        <taxon>Myomorpha</taxon>
        <taxon>Muroidea</taxon>
        <taxon>Muridae</taxon>
        <taxon>Murinae</taxon>
        <taxon>Mus</taxon>
        <taxon>Mus</taxon>
    </lineage>
</organism>
<reference evidence="12" key="5">
    <citation type="journal article" date="2002" name="Nature">
        <title>Analysis of the mouse transcriptome based on functional annotation of 60,770 full-length cDNAs.</title>
        <authorList>
            <consortium name="The FANTOM Consortium and the RIKEN Genome Exploration Research Group Phase I and II Team"/>
        </authorList>
    </citation>
    <scope>NUCLEOTIDE SEQUENCE</scope>
    <source>
        <strain evidence="12">C57BL/6J</strain>
        <tissue evidence="12">Spinal ganglion</tissue>
    </source>
</reference>
<dbReference type="GO" id="GO:0006886">
    <property type="term" value="P:intracellular protein transport"/>
    <property type="evidence" value="ECO:0007669"/>
    <property type="project" value="InterPro"/>
</dbReference>
<evidence type="ECO:0000313" key="12">
    <source>
        <dbReference type="EMBL" id="BAC39056.1"/>
    </source>
</evidence>
<comment type="subcellular location">
    <subcellularLocation>
        <location evidence="1">Cytoplasmic vesicle membrane</location>
        <topology evidence="1">Peripheral membrane protein</topology>
        <orientation evidence="1">Cytoplasmic side</orientation>
    </subcellularLocation>
    <subcellularLocation>
        <location evidence="2">Golgi apparatus</location>
    </subcellularLocation>
</comment>
<protein>
    <recommendedName>
        <fullName evidence="11">AP complex mu/sigma subunit domain-containing protein</fullName>
    </recommendedName>
</protein>
<dbReference type="GO" id="GO:0005802">
    <property type="term" value="C:trans-Golgi network"/>
    <property type="evidence" value="ECO:0007669"/>
    <property type="project" value="UniProtKB-ARBA"/>
</dbReference>
<reference evidence="12" key="8">
    <citation type="journal article" date="2005" name="Science">
        <title>Antisense Transcription in the Mammalian Transcriptome.</title>
        <authorList>
            <consortium name="RIKEN Genome Exploration Research Group and Genome Science Group (Genome Network Project Core Group) and the FANTOM Consortium"/>
        </authorList>
    </citation>
    <scope>NUCLEOTIDE SEQUENCE</scope>
    <source>
        <strain evidence="12">C57BL/6J</strain>
        <tissue evidence="12">Spinal ganglion</tissue>
    </source>
</reference>
<comment type="similarity">
    <text evidence="3">Belongs to the adaptor complexes small subunit family.</text>
</comment>
<dbReference type="InterPro" id="IPR016635">
    <property type="entry name" value="AP_complex_ssu"/>
</dbReference>
<evidence type="ECO:0000256" key="2">
    <source>
        <dbReference type="ARBA" id="ARBA00004555"/>
    </source>
</evidence>
<sequence length="252" mass="28346">MIQAILVFNNHGKPRLVRFYQRFPEEIQQQIVRETFHLVLKRDDNICNFLEGGSLIGGSDYKLIYRHYATLYFVFCVDSSESELGILDLIQVFVETLDKCFENVCELDLIFHMDKVHYILQEVVMGGMVLETNMNEIVAQIEAQNRLEKSEGGLSAAPARAVSAVKNINLPEIPRNINIGDLNIKVPNLSQFVWRWGTGLNWSSQDEQSSQVQKQNPVEPLESHLGALHLSQSGNGVGCTLPGHPAAPDSRL</sequence>
<evidence type="ECO:0000256" key="3">
    <source>
        <dbReference type="ARBA" id="ARBA00006972"/>
    </source>
</evidence>
<keyword evidence="5" id="KW-0653">Protein transport</keyword>
<evidence type="ECO:0000313" key="13">
    <source>
        <dbReference type="MGI" id="MGI:1337060"/>
    </source>
</evidence>
<dbReference type="GO" id="GO:0006896">
    <property type="term" value="P:Golgi to vacuole transport"/>
    <property type="evidence" value="ECO:0007669"/>
    <property type="project" value="InterPro"/>
</dbReference>
<accession>Q8BNE3</accession>
<keyword evidence="4" id="KW-0813">Transport</keyword>
<reference evidence="12" key="2">
    <citation type="journal article" date="2000" name="Genome Res.">
        <title>Normalization and subtraction of cap-trapper-selected cDNAs to prepare full-length cDNA libraries for rapid discovery of new genes.</title>
        <authorList>
            <person name="Carninci P."/>
            <person name="Shibata Y."/>
            <person name="Hayatsu N."/>
            <person name="Sugahara Y."/>
            <person name="Shibata K."/>
            <person name="Itoh M."/>
            <person name="Konno H."/>
            <person name="Okazaki Y."/>
            <person name="Muramatsu M."/>
            <person name="Hayashizaki Y."/>
        </authorList>
    </citation>
    <scope>NUCLEOTIDE SEQUENCE</scope>
    <source>
        <strain evidence="12">C57BL/6J</strain>
        <tissue evidence="12">Spinal ganglion</tissue>
    </source>
</reference>
<dbReference type="FunFam" id="3.30.450.60:FF:000001">
    <property type="entry name" value="AP complex subunit sigma"/>
    <property type="match status" value="1"/>
</dbReference>
<dbReference type="InterPro" id="IPR027155">
    <property type="entry name" value="APS3"/>
</dbReference>
<dbReference type="EMBL" id="AK083911">
    <property type="protein sequence ID" value="BAC39056.1"/>
    <property type="molecule type" value="mRNA"/>
</dbReference>
<evidence type="ECO:0000256" key="9">
    <source>
        <dbReference type="ARBA" id="ARBA00025605"/>
    </source>
</evidence>
<keyword evidence="7" id="KW-0472">Membrane</keyword>
<dbReference type="CDD" id="cd14834">
    <property type="entry name" value="AP3_sigma"/>
    <property type="match status" value="1"/>
</dbReference>
<dbReference type="Gene3D" id="3.30.450.60">
    <property type="match status" value="1"/>
</dbReference>
<name>Q8BNE3_MOUSE</name>
<dbReference type="GO" id="GO:0030659">
    <property type="term" value="C:cytoplasmic vesicle membrane"/>
    <property type="evidence" value="ECO:0007669"/>
    <property type="project" value="UniProtKB-SubCell"/>
</dbReference>
<dbReference type="GO" id="GO:1904115">
    <property type="term" value="C:axon cytoplasm"/>
    <property type="evidence" value="ECO:0007669"/>
    <property type="project" value="GOC"/>
</dbReference>
<gene>
    <name evidence="13" type="primary">Ap3s2</name>
</gene>
<evidence type="ECO:0000256" key="8">
    <source>
        <dbReference type="ARBA" id="ARBA00023329"/>
    </source>
</evidence>